<dbReference type="PRINTS" id="PR00260">
    <property type="entry name" value="CHEMTRNSDUCR"/>
</dbReference>
<evidence type="ECO:0000313" key="7">
    <source>
        <dbReference type="Proteomes" id="UP000236728"/>
    </source>
</evidence>
<dbReference type="PANTHER" id="PTHR43531:SF11">
    <property type="entry name" value="METHYL-ACCEPTING CHEMOTAXIS PROTEIN 3"/>
    <property type="match status" value="1"/>
</dbReference>
<dbReference type="RefSeq" id="WP_103934684.1">
    <property type="nucleotide sequence ID" value="NZ_FNVA01000007.1"/>
</dbReference>
<keyword evidence="4" id="KW-0472">Membrane</keyword>
<dbReference type="InterPro" id="IPR021796">
    <property type="entry name" value="Tll0287-like_dom"/>
</dbReference>
<dbReference type="Gene3D" id="1.10.287.950">
    <property type="entry name" value="Methyl-accepting chemotaxis protein"/>
    <property type="match status" value="1"/>
</dbReference>
<name>A0A1H6BM63_9BACT</name>
<dbReference type="InterPro" id="IPR004090">
    <property type="entry name" value="Chemotax_Me-accpt_rcpt"/>
</dbReference>
<dbReference type="GO" id="GO:0006935">
    <property type="term" value="P:chemotaxis"/>
    <property type="evidence" value="ECO:0007669"/>
    <property type="project" value="UniProtKB-KW"/>
</dbReference>
<evidence type="ECO:0000256" key="3">
    <source>
        <dbReference type="PROSITE-ProRule" id="PRU00284"/>
    </source>
</evidence>
<feature type="transmembrane region" description="Helical" evidence="4">
    <location>
        <begin position="6"/>
        <end position="25"/>
    </location>
</feature>
<dbReference type="SMART" id="SM00283">
    <property type="entry name" value="MA"/>
    <property type="match status" value="1"/>
</dbReference>
<organism evidence="6 7">
    <name type="scientific">Bryocella elongata</name>
    <dbReference type="NCBI Taxonomy" id="863522"/>
    <lineage>
        <taxon>Bacteria</taxon>
        <taxon>Pseudomonadati</taxon>
        <taxon>Acidobacteriota</taxon>
        <taxon>Terriglobia</taxon>
        <taxon>Terriglobales</taxon>
        <taxon>Acidobacteriaceae</taxon>
        <taxon>Bryocella</taxon>
    </lineage>
</organism>
<accession>A0A1H6BM63</accession>
<evidence type="ECO:0000256" key="4">
    <source>
        <dbReference type="SAM" id="Phobius"/>
    </source>
</evidence>
<keyword evidence="1" id="KW-0145">Chemotaxis</keyword>
<gene>
    <name evidence="6" type="ORF">SAMN05421819_3838</name>
</gene>
<dbReference type="GO" id="GO:0004888">
    <property type="term" value="F:transmembrane signaling receptor activity"/>
    <property type="evidence" value="ECO:0007669"/>
    <property type="project" value="InterPro"/>
</dbReference>
<feature type="transmembrane region" description="Helical" evidence="4">
    <location>
        <begin position="217"/>
        <end position="238"/>
    </location>
</feature>
<keyword evidence="7" id="KW-1185">Reference proteome</keyword>
<dbReference type="InterPro" id="IPR051310">
    <property type="entry name" value="MCP_chemotaxis"/>
</dbReference>
<keyword evidence="4" id="KW-1133">Transmembrane helix</keyword>
<comment type="similarity">
    <text evidence="2">Belongs to the methyl-accepting chemotaxis (MCP) protein family.</text>
</comment>
<dbReference type="PROSITE" id="PS50111">
    <property type="entry name" value="CHEMOTAXIS_TRANSDUC_2"/>
    <property type="match status" value="1"/>
</dbReference>
<dbReference type="Pfam" id="PF00015">
    <property type="entry name" value="MCPsignal"/>
    <property type="match status" value="1"/>
</dbReference>
<dbReference type="Pfam" id="PF11845">
    <property type="entry name" value="Tll0287-like"/>
    <property type="match status" value="1"/>
</dbReference>
<reference evidence="6 7" key="1">
    <citation type="submission" date="2016-10" db="EMBL/GenBank/DDBJ databases">
        <authorList>
            <person name="de Groot N.N."/>
        </authorList>
    </citation>
    <scope>NUCLEOTIDE SEQUENCE [LARGE SCALE GENOMIC DNA]</scope>
    <source>
        <strain evidence="6 7">DSM 22489</strain>
    </source>
</reference>
<keyword evidence="3" id="KW-0807">Transducer</keyword>
<evidence type="ECO:0000259" key="5">
    <source>
        <dbReference type="PROSITE" id="PS50111"/>
    </source>
</evidence>
<dbReference type="SUPFAM" id="SSF58104">
    <property type="entry name" value="Methyl-accepting chemotaxis protein (MCP) signaling domain"/>
    <property type="match status" value="1"/>
</dbReference>
<dbReference type="AlphaFoldDB" id="A0A1H6BM63"/>
<evidence type="ECO:0000313" key="6">
    <source>
        <dbReference type="EMBL" id="SEG61791.1"/>
    </source>
</evidence>
<dbReference type="OrthoDB" id="105062at2"/>
<proteinExistence type="inferred from homology"/>
<dbReference type="Proteomes" id="UP000236728">
    <property type="component" value="Unassembled WGS sequence"/>
</dbReference>
<evidence type="ECO:0000256" key="1">
    <source>
        <dbReference type="ARBA" id="ARBA00022500"/>
    </source>
</evidence>
<dbReference type="InterPro" id="IPR004089">
    <property type="entry name" value="MCPsignal_dom"/>
</dbReference>
<protein>
    <submittedName>
        <fullName evidence="6">Methyl-accepting chemotaxis protein</fullName>
    </submittedName>
</protein>
<sequence length="503" mass="54383">MTFKTQLTTISIAAVLVSTAIGLLVERSIMRQQGIEMMRDTMATAVSGAENTREAVAQMRRLHMFDEAALRSEAAGVSDYRSTSLYRTVPVVAAWETLRKMADKEGYTFRIPTRHPRNQANQPNADEDRILQVMERNNLPDYFEVNEKTNEVVYVRPVVLSQDCMLCHGDPATSPTHNGKDMVGFTMENWKPGDRHGAFLLRGKLDKVDSEVSHGMLMALLWVLPIAMAIGAGIYFLLSRMCGKLLELVHTLSDSADQVRSATNEIAQSNQTLASGASQQASSLSQAAGISEVVAEKTQSNAADARDAASEMERVDEQVRRSSTALIEMNRSMADIQEASRKIGAFNKVIDEIAFQTNILALNATVEAARAGDAGVGFAVVADEVRNLAQRSAEAAHNAAPLVADSIAKANAGSLKLDTISRLVESITENTAKARAMVDRVSNGSDEQTRGIGTINQSIHEMQRVTQNNAASSEQTAAASEELSAQAELLGGVATDLRTIVEG</sequence>
<dbReference type="PANTHER" id="PTHR43531">
    <property type="entry name" value="PROTEIN ICFG"/>
    <property type="match status" value="1"/>
</dbReference>
<dbReference type="GO" id="GO:0007165">
    <property type="term" value="P:signal transduction"/>
    <property type="evidence" value="ECO:0007669"/>
    <property type="project" value="UniProtKB-KW"/>
</dbReference>
<keyword evidence="4" id="KW-0812">Transmembrane</keyword>
<evidence type="ECO:0000256" key="2">
    <source>
        <dbReference type="ARBA" id="ARBA00029447"/>
    </source>
</evidence>
<feature type="domain" description="Methyl-accepting transducer" evidence="5">
    <location>
        <begin position="255"/>
        <end position="484"/>
    </location>
</feature>
<dbReference type="GO" id="GO:0016020">
    <property type="term" value="C:membrane"/>
    <property type="evidence" value="ECO:0007669"/>
    <property type="project" value="InterPro"/>
</dbReference>
<dbReference type="EMBL" id="FNVA01000007">
    <property type="protein sequence ID" value="SEG61791.1"/>
    <property type="molecule type" value="Genomic_DNA"/>
</dbReference>